<dbReference type="GO" id="GO:0032040">
    <property type="term" value="C:small-subunit processome"/>
    <property type="evidence" value="ECO:0007669"/>
    <property type="project" value="TreeGrafter"/>
</dbReference>
<evidence type="ECO:0000259" key="1">
    <source>
        <dbReference type="Pfam" id="PF12894"/>
    </source>
</evidence>
<dbReference type="GO" id="GO:0003723">
    <property type="term" value="F:RNA binding"/>
    <property type="evidence" value="ECO:0007669"/>
    <property type="project" value="TreeGrafter"/>
</dbReference>
<dbReference type="Pfam" id="PF12894">
    <property type="entry name" value="ANAPC4_WD40"/>
    <property type="match status" value="1"/>
</dbReference>
<gene>
    <name evidence="2" type="ORF">TPSB3V08_LOCUS12116</name>
</gene>
<dbReference type="EMBL" id="OD015301">
    <property type="protein sequence ID" value="CAD7417925.1"/>
    <property type="molecule type" value="Genomic_DNA"/>
</dbReference>
<dbReference type="GO" id="GO:0000462">
    <property type="term" value="P:maturation of SSU-rRNA from tricistronic rRNA transcript (SSU-rRNA, 5.8S rRNA, LSU-rRNA)"/>
    <property type="evidence" value="ECO:0007669"/>
    <property type="project" value="InterPro"/>
</dbReference>
<organism evidence="2">
    <name type="scientific">Timema poppense</name>
    <name type="common">Walking stick</name>
    <dbReference type="NCBI Taxonomy" id="170557"/>
    <lineage>
        <taxon>Eukaryota</taxon>
        <taxon>Metazoa</taxon>
        <taxon>Ecdysozoa</taxon>
        <taxon>Arthropoda</taxon>
        <taxon>Hexapoda</taxon>
        <taxon>Insecta</taxon>
        <taxon>Pterygota</taxon>
        <taxon>Neoptera</taxon>
        <taxon>Polyneoptera</taxon>
        <taxon>Phasmatodea</taxon>
        <taxon>Timematodea</taxon>
        <taxon>Timematoidea</taxon>
        <taxon>Timematidae</taxon>
        <taxon>Timema</taxon>
    </lineage>
</organism>
<reference evidence="2" key="1">
    <citation type="submission" date="2020-11" db="EMBL/GenBank/DDBJ databases">
        <authorList>
            <person name="Tran Van P."/>
        </authorList>
    </citation>
    <scope>NUCLEOTIDE SEQUENCE</scope>
</reference>
<dbReference type="AlphaFoldDB" id="A0A7R9HFW2"/>
<name>A0A7R9HFW2_TIMPO</name>
<feature type="domain" description="Anaphase-promoting complex subunit 4-like WD40" evidence="1">
    <location>
        <begin position="11"/>
        <end position="88"/>
    </location>
</feature>
<protein>
    <recommendedName>
        <fullName evidence="1">Anaphase-promoting complex subunit 4-like WD40 domain-containing protein</fullName>
    </recommendedName>
</protein>
<dbReference type="InterPro" id="IPR046351">
    <property type="entry name" value="UTP4"/>
</dbReference>
<proteinExistence type="predicted"/>
<dbReference type="PANTHER" id="PTHR44163:SF1">
    <property type="entry name" value="U3 SMALL NUCLEOLAR RNA-ASSOCIATED PROTEIN 4 HOMOLOG"/>
    <property type="match status" value="1"/>
</dbReference>
<dbReference type="SUPFAM" id="SSF50978">
    <property type="entry name" value="WD40 repeat-like"/>
    <property type="match status" value="1"/>
</dbReference>
<accession>A0A7R9HFW2</accession>
<dbReference type="InterPro" id="IPR024977">
    <property type="entry name" value="Apc4-like_WD40_dom"/>
</dbReference>
<dbReference type="GO" id="GO:0034455">
    <property type="term" value="C:t-UTP complex"/>
    <property type="evidence" value="ECO:0007669"/>
    <property type="project" value="TreeGrafter"/>
</dbReference>
<dbReference type="InterPro" id="IPR015943">
    <property type="entry name" value="WD40/YVTN_repeat-like_dom_sf"/>
</dbReference>
<dbReference type="InterPro" id="IPR036322">
    <property type="entry name" value="WD40_repeat_dom_sf"/>
</dbReference>
<dbReference type="PANTHER" id="PTHR44163">
    <property type="entry name" value="U3 SMALL NUCLEOLAR RNA-ASSOCIATED PROTEIN 4 HOMOLOG"/>
    <property type="match status" value="1"/>
</dbReference>
<dbReference type="SMART" id="SM00320">
    <property type="entry name" value="WD40"/>
    <property type="match status" value="1"/>
</dbReference>
<dbReference type="InterPro" id="IPR001680">
    <property type="entry name" value="WD40_rpt"/>
</dbReference>
<evidence type="ECO:0000313" key="2">
    <source>
        <dbReference type="EMBL" id="CAD7417925.1"/>
    </source>
</evidence>
<dbReference type="Gene3D" id="2.130.10.10">
    <property type="entry name" value="YVTN repeat-like/Quinoprotein amine dehydrogenase"/>
    <property type="match status" value="1"/>
</dbReference>
<sequence>MCGSCGIDQVGTEDGHINIFEITDTHLTFEKVLDRQDGRILCLCWDSTGSFIVSGSVDVIRIWDVKSGHAIHRMLTGRAEANKETIVWCVAVTADFTIITGDSR</sequence>
<dbReference type="GO" id="GO:0030686">
    <property type="term" value="C:90S preribosome"/>
    <property type="evidence" value="ECO:0007669"/>
    <property type="project" value="InterPro"/>
</dbReference>